<dbReference type="GO" id="GO:0005789">
    <property type="term" value="C:endoplasmic reticulum membrane"/>
    <property type="evidence" value="ECO:0007669"/>
    <property type="project" value="UniProtKB-SubCell"/>
</dbReference>
<proteinExistence type="inferred from homology"/>
<feature type="region of interest" description="Disordered" evidence="13">
    <location>
        <begin position="124"/>
        <end position="179"/>
    </location>
</feature>
<dbReference type="InterPro" id="IPR051882">
    <property type="entry name" value="ATF_bZIP_TF"/>
</dbReference>
<protein>
    <recommendedName>
        <fullName evidence="14">BZIP domain-containing protein</fullName>
    </recommendedName>
</protein>
<evidence type="ECO:0000256" key="6">
    <source>
        <dbReference type="ARBA" id="ARBA00022989"/>
    </source>
</evidence>
<evidence type="ECO:0000256" key="13">
    <source>
        <dbReference type="SAM" id="MobiDB-lite"/>
    </source>
</evidence>
<keyword evidence="16" id="KW-1185">Reference proteome</keyword>
<feature type="compositionally biased region" description="Polar residues" evidence="13">
    <location>
        <begin position="632"/>
        <end position="641"/>
    </location>
</feature>
<feature type="region of interest" description="Disordered" evidence="13">
    <location>
        <begin position="481"/>
        <end position="503"/>
    </location>
</feature>
<evidence type="ECO:0000313" key="16">
    <source>
        <dbReference type="Proteomes" id="UP001046870"/>
    </source>
</evidence>
<reference evidence="15" key="1">
    <citation type="submission" date="2021-01" db="EMBL/GenBank/DDBJ databases">
        <authorList>
            <person name="Zahm M."/>
            <person name="Roques C."/>
            <person name="Cabau C."/>
            <person name="Klopp C."/>
            <person name="Donnadieu C."/>
            <person name="Jouanno E."/>
            <person name="Lampietro C."/>
            <person name="Louis A."/>
            <person name="Herpin A."/>
            <person name="Echchiki A."/>
            <person name="Berthelot C."/>
            <person name="Parey E."/>
            <person name="Roest-Crollius H."/>
            <person name="Braasch I."/>
            <person name="Postlethwait J."/>
            <person name="Bobe J."/>
            <person name="Montfort J."/>
            <person name="Bouchez O."/>
            <person name="Begum T."/>
            <person name="Mejri S."/>
            <person name="Adams A."/>
            <person name="Chen W.-J."/>
            <person name="Guiguen Y."/>
        </authorList>
    </citation>
    <scope>NUCLEOTIDE SEQUENCE</scope>
    <source>
        <strain evidence="15">YG-15Mar2019-1</strain>
        <tissue evidence="15">Brain</tissue>
    </source>
</reference>
<dbReference type="GO" id="GO:0030968">
    <property type="term" value="P:endoplasmic reticulum unfolded protein response"/>
    <property type="evidence" value="ECO:0007669"/>
    <property type="project" value="TreeGrafter"/>
</dbReference>
<evidence type="ECO:0000256" key="8">
    <source>
        <dbReference type="ARBA" id="ARBA00023125"/>
    </source>
</evidence>
<organism evidence="15 16">
    <name type="scientific">Megalops atlanticus</name>
    <name type="common">Tarpon</name>
    <name type="synonym">Clupea gigantea</name>
    <dbReference type="NCBI Taxonomy" id="7932"/>
    <lineage>
        <taxon>Eukaryota</taxon>
        <taxon>Metazoa</taxon>
        <taxon>Chordata</taxon>
        <taxon>Craniata</taxon>
        <taxon>Vertebrata</taxon>
        <taxon>Euteleostomi</taxon>
        <taxon>Actinopterygii</taxon>
        <taxon>Neopterygii</taxon>
        <taxon>Teleostei</taxon>
        <taxon>Elopiformes</taxon>
        <taxon>Megalopidae</taxon>
        <taxon>Megalops</taxon>
    </lineage>
</organism>
<dbReference type="PANTHER" id="PTHR46164:SF1">
    <property type="entry name" value="CYCLIC AMP-DEPENDENT TRANSCRIPTION FACTOR ATF-6 ALPHA"/>
    <property type="match status" value="1"/>
</dbReference>
<dbReference type="GO" id="GO:0000978">
    <property type="term" value="F:RNA polymerase II cis-regulatory region sequence-specific DNA binding"/>
    <property type="evidence" value="ECO:0007669"/>
    <property type="project" value="TreeGrafter"/>
</dbReference>
<evidence type="ECO:0000256" key="4">
    <source>
        <dbReference type="ARBA" id="ARBA00022692"/>
    </source>
</evidence>
<keyword evidence="10" id="KW-0804">Transcription</keyword>
<dbReference type="Proteomes" id="UP001046870">
    <property type="component" value="Chromosome 22"/>
</dbReference>
<keyword evidence="4" id="KW-0812">Transmembrane</keyword>
<evidence type="ECO:0000256" key="1">
    <source>
        <dbReference type="ARBA" id="ARBA00004123"/>
    </source>
</evidence>
<dbReference type="SMART" id="SM00338">
    <property type="entry name" value="BRLZ"/>
    <property type="match status" value="1"/>
</dbReference>
<keyword evidence="12" id="KW-0539">Nucleus</keyword>
<dbReference type="InterPro" id="IPR046347">
    <property type="entry name" value="bZIP_sf"/>
</dbReference>
<dbReference type="EMBL" id="JAFDVH010000022">
    <property type="protein sequence ID" value="KAG7457188.1"/>
    <property type="molecule type" value="Genomic_DNA"/>
</dbReference>
<dbReference type="Gene3D" id="1.20.5.170">
    <property type="match status" value="1"/>
</dbReference>
<name>A0A9D3PCR5_MEGAT</name>
<comment type="subcellular location">
    <subcellularLocation>
        <location evidence="2">Endoplasmic reticulum membrane</location>
        <topology evidence="2">Single-pass membrane protein</topology>
    </subcellularLocation>
    <subcellularLocation>
        <location evidence="1">Nucleus</location>
    </subcellularLocation>
</comment>
<feature type="compositionally biased region" description="Basic residues" evidence="13">
    <location>
        <begin position="153"/>
        <end position="171"/>
    </location>
</feature>
<dbReference type="GO" id="GO:0000981">
    <property type="term" value="F:DNA-binding transcription factor activity, RNA polymerase II-specific"/>
    <property type="evidence" value="ECO:0007669"/>
    <property type="project" value="TreeGrafter"/>
</dbReference>
<dbReference type="OrthoDB" id="644067at2759"/>
<keyword evidence="8" id="KW-0238">DNA-binding</keyword>
<dbReference type="Pfam" id="PF00170">
    <property type="entry name" value="bZIP_1"/>
    <property type="match status" value="1"/>
</dbReference>
<dbReference type="SUPFAM" id="SSF57959">
    <property type="entry name" value="Leucine zipper domain"/>
    <property type="match status" value="1"/>
</dbReference>
<evidence type="ECO:0000256" key="7">
    <source>
        <dbReference type="ARBA" id="ARBA00023015"/>
    </source>
</evidence>
<evidence type="ECO:0000256" key="10">
    <source>
        <dbReference type="ARBA" id="ARBA00023163"/>
    </source>
</evidence>
<keyword evidence="9" id="KW-0472">Membrane</keyword>
<sequence>MAADLMFDLENHFNHQTTAMDSYAGVDICSDQDGEWDISLLDALEDIGDPDELLRALEDVPNVGEVPDVDFGINLPPWDPDTLGDGGIIHTGADMTVDSLSANPTLVSSPRSVEDLSPYYLHEEALSPQSQPSPTSVSSDTSSSAHMSPERRPQRRSSHAPRAKSSHHSRRLIQAPPKVSIQPKPVITVPMLHSTVPFQPKAIFIKPLQTGLPVSNPAPVTTHPAPPARCPTAMAQSVRAVHLRSPQVLPGLPALQLPEQVVVMPVSASPYPPQPAATVTLHGAAVSGDCAAGRRQQRMIKNRESASLSRRRKKEYMLTLEARLKVALFENQKLKSENGSLRTQLSSLVAENNDLKVTAPKRRAVCLLVVLVFIMLNVGPMGVFEGDPSSKLSTRTAPAGRHLLGFSTGNENSRGLETPETVIPPTAERWEEPTAKEKALMVVKKESLLYPPPLPCQPPVNRTKAIKLASELRGWVHRHEAERTKTQRTSGSRHKTKTISRAPEKKAEVVKVLTVQYTDMSEKNSGSELQVYYAQHRSYSDFFEEIQRRGDTFYVVSFRRDHLLLPATNHSKGSRPKMSLVLPAITPNETVIKDEEYEVMMQIDCEVMDTRILHIKTSSIPAFLRANHTDSYHSTSSNGQATPPMGVLTGSA</sequence>
<evidence type="ECO:0000259" key="14">
    <source>
        <dbReference type="PROSITE" id="PS50217"/>
    </source>
</evidence>
<dbReference type="PROSITE" id="PS50096">
    <property type="entry name" value="IQ"/>
    <property type="match status" value="1"/>
</dbReference>
<evidence type="ECO:0000256" key="11">
    <source>
        <dbReference type="ARBA" id="ARBA00023230"/>
    </source>
</evidence>
<feature type="compositionally biased region" description="Low complexity" evidence="13">
    <location>
        <begin position="127"/>
        <end position="144"/>
    </location>
</feature>
<dbReference type="GO" id="GO:0005634">
    <property type="term" value="C:nucleus"/>
    <property type="evidence" value="ECO:0007669"/>
    <property type="project" value="UniProtKB-SubCell"/>
</dbReference>
<evidence type="ECO:0000256" key="9">
    <source>
        <dbReference type="ARBA" id="ARBA00023136"/>
    </source>
</evidence>
<dbReference type="InterPro" id="IPR004827">
    <property type="entry name" value="bZIP"/>
</dbReference>
<feature type="region of interest" description="Disordered" evidence="13">
    <location>
        <begin position="631"/>
        <end position="652"/>
    </location>
</feature>
<accession>A0A9D3PCR5</accession>
<dbReference type="PROSITE" id="PS50217">
    <property type="entry name" value="BZIP"/>
    <property type="match status" value="1"/>
</dbReference>
<dbReference type="FunFam" id="1.20.5.170:FF:000041">
    <property type="entry name" value="Cyclic AMP-dependent transcription factor ATF-6 beta"/>
    <property type="match status" value="1"/>
</dbReference>
<dbReference type="AlphaFoldDB" id="A0A9D3PCR5"/>
<dbReference type="PANTHER" id="PTHR46164">
    <property type="entry name" value="ATF6, ISOFORM C"/>
    <property type="match status" value="1"/>
</dbReference>
<gene>
    <name evidence="15" type="ORF">MATL_G00243810</name>
</gene>
<keyword evidence="5" id="KW-0256">Endoplasmic reticulum</keyword>
<evidence type="ECO:0000256" key="12">
    <source>
        <dbReference type="ARBA" id="ARBA00023242"/>
    </source>
</evidence>
<evidence type="ECO:0000256" key="5">
    <source>
        <dbReference type="ARBA" id="ARBA00022824"/>
    </source>
</evidence>
<evidence type="ECO:0000256" key="2">
    <source>
        <dbReference type="ARBA" id="ARBA00004389"/>
    </source>
</evidence>
<dbReference type="CDD" id="cd14700">
    <property type="entry name" value="bZIP_ATF6"/>
    <property type="match status" value="1"/>
</dbReference>
<keyword evidence="7" id="KW-0805">Transcription regulation</keyword>
<feature type="domain" description="BZIP" evidence="14">
    <location>
        <begin position="292"/>
        <end position="355"/>
    </location>
</feature>
<comment type="caution">
    <text evidence="15">The sequence shown here is derived from an EMBL/GenBank/DDBJ whole genome shotgun (WGS) entry which is preliminary data.</text>
</comment>
<evidence type="ECO:0000256" key="3">
    <source>
        <dbReference type="ARBA" id="ARBA00009050"/>
    </source>
</evidence>
<keyword evidence="6" id="KW-1133">Transmembrane helix</keyword>
<comment type="similarity">
    <text evidence="3">Belongs to the bZIP family. ATF subfamily.</text>
</comment>
<evidence type="ECO:0000313" key="15">
    <source>
        <dbReference type="EMBL" id="KAG7457188.1"/>
    </source>
</evidence>
<keyword evidence="11" id="KW-0834">Unfolded protein response</keyword>